<dbReference type="AlphaFoldDB" id="A0A6A5K0Q3"/>
<dbReference type="OrthoDB" id="3903267at2759"/>
<feature type="region of interest" description="Disordered" evidence="2">
    <location>
        <begin position="1"/>
        <end position="75"/>
    </location>
</feature>
<keyword evidence="1" id="KW-0175">Coiled coil</keyword>
<accession>A0A6A5K0Q3</accession>
<dbReference type="Proteomes" id="UP000800040">
    <property type="component" value="Unassembled WGS sequence"/>
</dbReference>
<feature type="region of interest" description="Disordered" evidence="2">
    <location>
        <begin position="147"/>
        <end position="186"/>
    </location>
</feature>
<keyword evidence="4" id="KW-1185">Reference proteome</keyword>
<evidence type="ECO:0000313" key="3">
    <source>
        <dbReference type="EMBL" id="KAF1829770.1"/>
    </source>
</evidence>
<dbReference type="EMBL" id="ML975425">
    <property type="protein sequence ID" value="KAF1829770.1"/>
    <property type="molecule type" value="Genomic_DNA"/>
</dbReference>
<evidence type="ECO:0000256" key="1">
    <source>
        <dbReference type="SAM" id="Coils"/>
    </source>
</evidence>
<feature type="compositionally biased region" description="Basic and acidic residues" evidence="2">
    <location>
        <begin position="17"/>
        <end position="34"/>
    </location>
</feature>
<gene>
    <name evidence="3" type="ORF">BDW02DRAFT_573654</name>
</gene>
<proteinExistence type="predicted"/>
<feature type="coiled-coil region" evidence="1">
    <location>
        <begin position="262"/>
        <end position="291"/>
    </location>
</feature>
<reference evidence="3" key="1">
    <citation type="submission" date="2020-01" db="EMBL/GenBank/DDBJ databases">
        <authorList>
            <consortium name="DOE Joint Genome Institute"/>
            <person name="Haridas S."/>
            <person name="Albert R."/>
            <person name="Binder M."/>
            <person name="Bloem J."/>
            <person name="Labutti K."/>
            <person name="Salamov A."/>
            <person name="Andreopoulos B."/>
            <person name="Baker S.E."/>
            <person name="Barry K."/>
            <person name="Bills G."/>
            <person name="Bluhm B.H."/>
            <person name="Cannon C."/>
            <person name="Castanera R."/>
            <person name="Culley D.E."/>
            <person name="Daum C."/>
            <person name="Ezra D."/>
            <person name="Gonzalez J.B."/>
            <person name="Henrissat B."/>
            <person name="Kuo A."/>
            <person name="Liang C."/>
            <person name="Lipzen A."/>
            <person name="Lutzoni F."/>
            <person name="Magnuson J."/>
            <person name="Mondo S."/>
            <person name="Nolan M."/>
            <person name="Ohm R."/>
            <person name="Pangilinan J."/>
            <person name="Park H.-J."/>
            <person name="Ramirez L."/>
            <person name="Alfaro M."/>
            <person name="Sun H."/>
            <person name="Tritt A."/>
            <person name="Yoshinaga Y."/>
            <person name="Zwiers L.-H."/>
            <person name="Turgeon B.G."/>
            <person name="Goodwin S.B."/>
            <person name="Spatafora J.W."/>
            <person name="Crous P.W."/>
            <person name="Grigoriev I.V."/>
        </authorList>
    </citation>
    <scope>NUCLEOTIDE SEQUENCE</scope>
    <source>
        <strain evidence="3">P77</strain>
    </source>
</reference>
<feature type="compositionally biased region" description="Polar residues" evidence="2">
    <location>
        <begin position="177"/>
        <end position="186"/>
    </location>
</feature>
<evidence type="ECO:0000313" key="4">
    <source>
        <dbReference type="Proteomes" id="UP000800040"/>
    </source>
</evidence>
<evidence type="ECO:0000256" key="2">
    <source>
        <dbReference type="SAM" id="MobiDB-lite"/>
    </source>
</evidence>
<name>A0A6A5K0Q3_9PLEO</name>
<sequence>MSADDDMMFPFDTDGSFEDRHGNDKFKEDSDHHVSYTPTYDYKEEESDLGTRRPSKIPKINKDGAPRKPRQPRPKLLKWTDTDWKNVVLGIVWACGETGLQIPFDQAAQVVGESCTAGALQQAILKLRCKQMAEGYNIPTLKMAWSRKRKDSTSPPSSNANAMIMQDREDSDDSAVETPTSAQSSDQCNQKLIVKLKVSNRILEARGIPIAPGPTQDLNLVPSARPVNDHWTKRVWEHDVAVNAQYVNGEKVFRGPSAADTFNAAYRARQEAEAEAEAARKAEAAEAARKAEAARTAKMETDNKAAGSYKYFQEAAPRFGPRTLYRDMFDDAAVSFNNSSTALNVDAHADSFNDSSRCSTLVNDNADFNDSFTARVHDNADFNDFSTTLVNGHVDFNDSYTALVNDAADFNDSSTARVNVDANGTDGENNGNENVGYFTAFKLRFQRMFRHLNVFTT</sequence>
<protein>
    <submittedName>
        <fullName evidence="3">Uncharacterized protein</fullName>
    </submittedName>
</protein>
<organism evidence="3 4">
    <name type="scientific">Decorospora gaudefroyi</name>
    <dbReference type="NCBI Taxonomy" id="184978"/>
    <lineage>
        <taxon>Eukaryota</taxon>
        <taxon>Fungi</taxon>
        <taxon>Dikarya</taxon>
        <taxon>Ascomycota</taxon>
        <taxon>Pezizomycotina</taxon>
        <taxon>Dothideomycetes</taxon>
        <taxon>Pleosporomycetidae</taxon>
        <taxon>Pleosporales</taxon>
        <taxon>Pleosporineae</taxon>
        <taxon>Pleosporaceae</taxon>
        <taxon>Decorospora</taxon>
    </lineage>
</organism>